<proteinExistence type="predicted"/>
<name>A0A8X7BMF6_TRICX</name>
<dbReference type="EMBL" id="BMAU01021437">
    <property type="protein sequence ID" value="GFY36645.1"/>
    <property type="molecule type" value="Genomic_DNA"/>
</dbReference>
<evidence type="ECO:0000313" key="2">
    <source>
        <dbReference type="EMBL" id="GFY36645.1"/>
    </source>
</evidence>
<comment type="caution">
    <text evidence="2">The sequence shown here is derived from an EMBL/GenBank/DDBJ whole genome shotgun (WGS) entry which is preliminary data.</text>
</comment>
<sequence>MLLYIVIHKNEVWANGTSEQTHMGKKNLLTIAIPDYRPSIENVELSSPVQHNASPDKDSRTIVMVSFLDVTGIKPCPNLSLNQNALRIASGTEPTLIRKEDTTPLTDVQFLCSLYHCKRWRRWSTFNGRQRSGRCRPPAATTNLSNSCTCGLERFSSARNDTFVDSELCSYTGDGTPLLQLFDHYSTCEVVQILLKMDKWLKRRKFKDDNSDNDNVRDQVNEPTPGTSKNTSCSKKYVVHRKYNDDFLKFGFTSTMENDIVVPECVICGFKLSNSAMVPSKLQRHLVTNHPSLSTKDKSYFERSLSSKIKQVKVFEKQVCVSEKAQVASYEIAELIAVNLKPHNLAEEIILPACRKIVKTMIGGSADIDIMQNTTFK</sequence>
<gene>
    <name evidence="2" type="primary">ZBED9</name>
    <name evidence="2" type="ORF">TNCV_28491</name>
</gene>
<organism evidence="2 3">
    <name type="scientific">Trichonephila clavipes</name>
    <name type="common">Golden silk orbweaver</name>
    <name type="synonym">Nephila clavipes</name>
    <dbReference type="NCBI Taxonomy" id="2585209"/>
    <lineage>
        <taxon>Eukaryota</taxon>
        <taxon>Metazoa</taxon>
        <taxon>Ecdysozoa</taxon>
        <taxon>Arthropoda</taxon>
        <taxon>Chelicerata</taxon>
        <taxon>Arachnida</taxon>
        <taxon>Araneae</taxon>
        <taxon>Araneomorphae</taxon>
        <taxon>Entelegynae</taxon>
        <taxon>Araneoidea</taxon>
        <taxon>Nephilidae</taxon>
        <taxon>Trichonephila</taxon>
    </lineage>
</organism>
<accession>A0A8X7BMF6</accession>
<feature type="compositionally biased region" description="Basic and acidic residues" evidence="1">
    <location>
        <begin position="209"/>
        <end position="220"/>
    </location>
</feature>
<dbReference type="PANTHER" id="PTHR45913:SF19">
    <property type="entry name" value="LOW QUALITY PROTEIN: ZINC FINGER BED DOMAIN-CONTAINING PROTEIN 5-LIKE"/>
    <property type="match status" value="1"/>
</dbReference>
<keyword evidence="3" id="KW-1185">Reference proteome</keyword>
<evidence type="ECO:0000313" key="3">
    <source>
        <dbReference type="Proteomes" id="UP000887159"/>
    </source>
</evidence>
<feature type="region of interest" description="Disordered" evidence="1">
    <location>
        <begin position="209"/>
        <end position="232"/>
    </location>
</feature>
<reference evidence="2" key="1">
    <citation type="submission" date="2020-08" db="EMBL/GenBank/DDBJ databases">
        <title>Multicomponent nature underlies the extraordinary mechanical properties of spider dragline silk.</title>
        <authorList>
            <person name="Kono N."/>
            <person name="Nakamura H."/>
            <person name="Mori M."/>
            <person name="Yoshida Y."/>
            <person name="Ohtoshi R."/>
            <person name="Malay A.D."/>
            <person name="Moran D.A.P."/>
            <person name="Tomita M."/>
            <person name="Numata K."/>
            <person name="Arakawa K."/>
        </authorList>
    </citation>
    <scope>NUCLEOTIDE SEQUENCE</scope>
</reference>
<dbReference type="Proteomes" id="UP000887159">
    <property type="component" value="Unassembled WGS sequence"/>
</dbReference>
<dbReference type="AlphaFoldDB" id="A0A8X7BMF6"/>
<feature type="compositionally biased region" description="Polar residues" evidence="1">
    <location>
        <begin position="221"/>
        <end position="232"/>
    </location>
</feature>
<protein>
    <submittedName>
        <fullName evidence="2">SCAN domain-containing protein 3</fullName>
    </submittedName>
</protein>
<evidence type="ECO:0000256" key="1">
    <source>
        <dbReference type="SAM" id="MobiDB-lite"/>
    </source>
</evidence>
<dbReference type="PANTHER" id="PTHR45913">
    <property type="entry name" value="EPM2A-INTERACTING PROTEIN 1"/>
    <property type="match status" value="1"/>
</dbReference>